<dbReference type="InterPro" id="IPR005821">
    <property type="entry name" value="Ion_trans_dom"/>
</dbReference>
<dbReference type="PANTHER" id="PTHR10117:SF79">
    <property type="entry name" value="SHORT TRANSIENT RECEPTOR POTENTIAL CHANNEL 3-LIKE"/>
    <property type="match status" value="1"/>
</dbReference>
<dbReference type="GO" id="GO:0015279">
    <property type="term" value="F:store-operated calcium channel activity"/>
    <property type="evidence" value="ECO:0007669"/>
    <property type="project" value="TreeGrafter"/>
</dbReference>
<evidence type="ECO:0000313" key="14">
    <source>
        <dbReference type="Proteomes" id="UP000085678"/>
    </source>
</evidence>
<dbReference type="AlphaFoldDB" id="A0A2R2MJA3"/>
<feature type="region of interest" description="Disordered" evidence="11">
    <location>
        <begin position="1"/>
        <end position="25"/>
    </location>
</feature>
<dbReference type="InParanoid" id="A0A2R2MJA3"/>
<dbReference type="PANTHER" id="PTHR10117">
    <property type="entry name" value="TRANSIENT RECEPTOR POTENTIAL CHANNEL"/>
    <property type="match status" value="1"/>
</dbReference>
<keyword evidence="6 10" id="KW-0040">ANK repeat</keyword>
<feature type="repeat" description="ANK" evidence="10">
    <location>
        <begin position="141"/>
        <end position="165"/>
    </location>
</feature>
<evidence type="ECO:0000256" key="12">
    <source>
        <dbReference type="SAM" id="Phobius"/>
    </source>
</evidence>
<keyword evidence="2" id="KW-0813">Transport</keyword>
<reference evidence="15" key="1">
    <citation type="submission" date="2025-08" db="UniProtKB">
        <authorList>
            <consortium name="RefSeq"/>
        </authorList>
    </citation>
    <scope>IDENTIFICATION</scope>
    <source>
        <tissue evidence="15">Gonads</tissue>
    </source>
</reference>
<evidence type="ECO:0000256" key="3">
    <source>
        <dbReference type="ARBA" id="ARBA00022692"/>
    </source>
</evidence>
<evidence type="ECO:0000313" key="15">
    <source>
        <dbReference type="RefSeq" id="XP_023930274.1"/>
    </source>
</evidence>
<protein>
    <submittedName>
        <fullName evidence="15">Short transient receptor potential channel 3</fullName>
    </submittedName>
</protein>
<dbReference type="KEGG" id="lak:106151511"/>
<evidence type="ECO:0000256" key="8">
    <source>
        <dbReference type="ARBA" id="ARBA00023136"/>
    </source>
</evidence>
<accession>A0A2R2MJA3</accession>
<organism evidence="14 15">
    <name type="scientific">Lingula anatina</name>
    <name type="common">Brachiopod</name>
    <name type="synonym">Lingula unguis</name>
    <dbReference type="NCBI Taxonomy" id="7574"/>
    <lineage>
        <taxon>Eukaryota</taxon>
        <taxon>Metazoa</taxon>
        <taxon>Spiralia</taxon>
        <taxon>Lophotrochozoa</taxon>
        <taxon>Brachiopoda</taxon>
        <taxon>Linguliformea</taxon>
        <taxon>Lingulata</taxon>
        <taxon>Lingulida</taxon>
        <taxon>Linguloidea</taxon>
        <taxon>Lingulidae</taxon>
        <taxon>Lingula</taxon>
    </lineage>
</organism>
<evidence type="ECO:0000256" key="5">
    <source>
        <dbReference type="ARBA" id="ARBA00022989"/>
    </source>
</evidence>
<feature type="repeat" description="ANK" evidence="10">
    <location>
        <begin position="241"/>
        <end position="273"/>
    </location>
</feature>
<dbReference type="Pfam" id="PF12796">
    <property type="entry name" value="Ank_2"/>
    <property type="match status" value="1"/>
</dbReference>
<feature type="transmembrane region" description="Helical" evidence="12">
    <location>
        <begin position="675"/>
        <end position="697"/>
    </location>
</feature>
<dbReference type="PROSITE" id="PS50297">
    <property type="entry name" value="ANK_REP_REGION"/>
    <property type="match status" value="2"/>
</dbReference>
<sequence>MDDFQNSAASPPISRSGKSKNKMQHWQQVREKIKTQAESMERKLRSETMERYIRNHRTTAHAGAPWGEDFYKILKERSKANSGGRHRINTTFSFSENISDSQLSKTEEEFFHACEFGDIPRVRQFLTEDLPDFDLTRSDPLGRTPLRLAAENEHLEIAELLIKKGCTYRDMYDALLLCITLGHQEIAETILKNPTYLYYAKQQNSRDGSQCENTDKNHVAEHAHAPRRVSNVLSDDSQFSMDITPLMLAAQHNRFEIVQLLLMRGERIHRPHHYYCNCCSCKEGAKEDQLRFRIRRLESYRSLASEAYISLASRDPILTAFELAKELREVASMERHFKNEYKELADKLSTYVVRLLDRVRSSAELDLVLNKTGRASKERYSKLARFKLAIIYLEKKFVTHPFCQQKLTGIWYDGVREILEHNNWFYRVLFVVLLILLYPLLAIVYILAPDSRVGKFLKYPIVKMISSTTTYVTFLTMILVFTLTANPANGRRLSHYQPQYDYYLRHKNVSATTKGYPDDFILRSHVPDSLEILIVIWIVGMLWQECKQVYQFGIREYLWSLYNILDSSMIMCYITSFTLRYICYEKTKYAIGYFASEDKWYQLDVGEVEARNQFYWLIADRYLWQKYDAFYISEGLFAIANVLSFSRISALLPANSTVGPTQISLGRMVKSVTKFMFIFLMMFLAFMVGLQNLYWYFNPSVRLEVEIEKRNVTTNAEGGFGTFELTFRTVFWAIFGLGESQVVQLNGYDAVFTESVGYIMYGVYNLTTVVVLLTMLIAVMTKSFEVIQQDADMEWKFARSKLFMEYIEDGTTLPVPFNILPTPKSIKHLVLLFIGQIREKFCRAAVEKEVREACTMPVETTSEAYDMTPRIEPKLRKNFNKFPSLDEVERADSNQGSRQGSIQGEDQAEADADVDAGDVSDVKPRSDLKLTYSKVVRSIVKRYIFETAMEDDKEVTNEELKQDISSFRFEVLNNFKGRKDGDRTPSNNNSVSSSIRALQNSLNKVQDTLHSMAAAKPVSRPKSRLLQRSFAIPELSEEMDDQDGLGDLEDERTIMNKPPFKTRSLSEGDVKVHFVNGTPSTKREVSTQTIVGTTDSSAQLGVTSQSVAVQTEPMGRNAARVSFIQLSDPGEGDQINTSHLSFV</sequence>
<dbReference type="PROSITE" id="PS50088">
    <property type="entry name" value="ANK_REPEAT"/>
    <property type="match status" value="2"/>
</dbReference>
<feature type="transmembrane region" description="Helical" evidence="12">
    <location>
        <begin position="758"/>
        <end position="779"/>
    </location>
</feature>
<evidence type="ECO:0000256" key="7">
    <source>
        <dbReference type="ARBA" id="ARBA00023065"/>
    </source>
</evidence>
<evidence type="ECO:0000256" key="9">
    <source>
        <dbReference type="ARBA" id="ARBA00023303"/>
    </source>
</evidence>
<feature type="region of interest" description="Disordered" evidence="11">
    <location>
        <begin position="887"/>
        <end position="920"/>
    </location>
</feature>
<feature type="transmembrane region" description="Helical" evidence="12">
    <location>
        <begin position="469"/>
        <end position="488"/>
    </location>
</feature>
<keyword evidence="7" id="KW-0406">Ion transport</keyword>
<keyword evidence="15" id="KW-0675">Receptor</keyword>
<dbReference type="OrthoDB" id="2373987at2759"/>
<keyword evidence="14" id="KW-1185">Reference proteome</keyword>
<gene>
    <name evidence="15" type="primary">LOC106151511</name>
</gene>
<keyword evidence="5 12" id="KW-1133">Transmembrane helix</keyword>
<feature type="domain" description="Transient receptor ion channel" evidence="13">
    <location>
        <begin position="276"/>
        <end position="338"/>
    </location>
</feature>
<comment type="subcellular location">
    <subcellularLocation>
        <location evidence="1">Membrane</location>
        <topology evidence="1">Multi-pass membrane protein</topology>
    </subcellularLocation>
</comment>
<dbReference type="InterPro" id="IPR002110">
    <property type="entry name" value="Ankyrin_rpt"/>
</dbReference>
<dbReference type="Gene3D" id="1.25.40.20">
    <property type="entry name" value="Ankyrin repeat-containing domain"/>
    <property type="match status" value="1"/>
</dbReference>
<keyword evidence="8 12" id="KW-0472">Membrane</keyword>
<feature type="compositionally biased region" description="Polar residues" evidence="11">
    <location>
        <begin position="893"/>
        <end position="902"/>
    </location>
</feature>
<dbReference type="Pfam" id="PF00520">
    <property type="entry name" value="Ion_trans"/>
    <property type="match status" value="1"/>
</dbReference>
<dbReference type="SMART" id="SM01420">
    <property type="entry name" value="TRP_2"/>
    <property type="match status" value="1"/>
</dbReference>
<evidence type="ECO:0000256" key="4">
    <source>
        <dbReference type="ARBA" id="ARBA00022737"/>
    </source>
</evidence>
<dbReference type="PRINTS" id="PR01097">
    <property type="entry name" value="TRNSRECEPTRP"/>
</dbReference>
<evidence type="ECO:0000256" key="1">
    <source>
        <dbReference type="ARBA" id="ARBA00004141"/>
    </source>
</evidence>
<dbReference type="Pfam" id="PF00023">
    <property type="entry name" value="Ank"/>
    <property type="match status" value="1"/>
</dbReference>
<dbReference type="GO" id="GO:0005886">
    <property type="term" value="C:plasma membrane"/>
    <property type="evidence" value="ECO:0007669"/>
    <property type="project" value="TreeGrafter"/>
</dbReference>
<name>A0A2R2MJA3_LINAN</name>
<dbReference type="InterPro" id="IPR013555">
    <property type="entry name" value="TRP_dom"/>
</dbReference>
<evidence type="ECO:0000256" key="6">
    <source>
        <dbReference type="ARBA" id="ARBA00023043"/>
    </source>
</evidence>
<dbReference type="Pfam" id="PF08344">
    <property type="entry name" value="TRP_2"/>
    <property type="match status" value="1"/>
</dbReference>
<keyword evidence="3 12" id="KW-0812">Transmembrane</keyword>
<dbReference type="GO" id="GO:0034703">
    <property type="term" value="C:cation channel complex"/>
    <property type="evidence" value="ECO:0007669"/>
    <property type="project" value="TreeGrafter"/>
</dbReference>
<keyword evidence="4" id="KW-0677">Repeat</keyword>
<dbReference type="SUPFAM" id="SSF48403">
    <property type="entry name" value="Ankyrin repeat"/>
    <property type="match status" value="1"/>
</dbReference>
<evidence type="ECO:0000256" key="10">
    <source>
        <dbReference type="PROSITE-ProRule" id="PRU00023"/>
    </source>
</evidence>
<feature type="transmembrane region" description="Helical" evidence="12">
    <location>
        <begin position="424"/>
        <end position="448"/>
    </location>
</feature>
<evidence type="ECO:0000259" key="13">
    <source>
        <dbReference type="SMART" id="SM01420"/>
    </source>
</evidence>
<dbReference type="GO" id="GO:0007338">
    <property type="term" value="P:single fertilization"/>
    <property type="evidence" value="ECO:0007669"/>
    <property type="project" value="TreeGrafter"/>
</dbReference>
<dbReference type="InterPro" id="IPR036770">
    <property type="entry name" value="Ankyrin_rpt-contain_sf"/>
</dbReference>
<dbReference type="GO" id="GO:0051480">
    <property type="term" value="P:regulation of cytosolic calcium ion concentration"/>
    <property type="evidence" value="ECO:0007669"/>
    <property type="project" value="TreeGrafter"/>
</dbReference>
<proteinExistence type="predicted"/>
<evidence type="ECO:0000256" key="2">
    <source>
        <dbReference type="ARBA" id="ARBA00022448"/>
    </source>
</evidence>
<dbReference type="Proteomes" id="UP000085678">
    <property type="component" value="Unplaced"/>
</dbReference>
<dbReference type="SMART" id="SM00248">
    <property type="entry name" value="ANK"/>
    <property type="match status" value="2"/>
</dbReference>
<feature type="transmembrane region" description="Helical" evidence="12">
    <location>
        <begin position="557"/>
        <end position="579"/>
    </location>
</feature>
<dbReference type="GO" id="GO:0070679">
    <property type="term" value="F:inositol 1,4,5 trisphosphate binding"/>
    <property type="evidence" value="ECO:0007669"/>
    <property type="project" value="TreeGrafter"/>
</dbReference>
<keyword evidence="9" id="KW-0407">Ion channel</keyword>
<dbReference type="InterPro" id="IPR002153">
    <property type="entry name" value="TRPC_channel"/>
</dbReference>
<dbReference type="GeneID" id="106151511"/>
<evidence type="ECO:0000256" key="11">
    <source>
        <dbReference type="SAM" id="MobiDB-lite"/>
    </source>
</evidence>
<feature type="compositionally biased region" description="Acidic residues" evidence="11">
    <location>
        <begin position="906"/>
        <end position="918"/>
    </location>
</feature>
<dbReference type="NCBIfam" id="TIGR00870">
    <property type="entry name" value="trp"/>
    <property type="match status" value="1"/>
</dbReference>
<dbReference type="RefSeq" id="XP_023930274.1">
    <property type="nucleotide sequence ID" value="XM_024074506.1"/>
</dbReference>